<dbReference type="Pfam" id="PF02374">
    <property type="entry name" value="ArsA_ATPase"/>
    <property type="match status" value="1"/>
</dbReference>
<keyword evidence="5" id="KW-1278">Translocase</keyword>
<dbReference type="InterPro" id="IPR008978">
    <property type="entry name" value="HSP20-like_chaperone"/>
</dbReference>
<dbReference type="InterPro" id="IPR025723">
    <property type="entry name" value="ArsA/GET3_ATPase-like"/>
</dbReference>
<dbReference type="FunFam" id="3.40.50.300:FF:001801">
    <property type="entry name" value="Putative arsenical pump-driving ATPase"/>
    <property type="match status" value="1"/>
</dbReference>
<evidence type="ECO:0000256" key="2">
    <source>
        <dbReference type="ARBA" id="ARBA00022741"/>
    </source>
</evidence>
<dbReference type="Proteomes" id="UP001197609">
    <property type="component" value="Unassembled WGS sequence"/>
</dbReference>
<comment type="caution">
    <text evidence="11">The sequence shown here is derived from an EMBL/GenBank/DDBJ whole genome shotgun (WGS) entry which is preliminary data.</text>
</comment>
<keyword evidence="2" id="KW-0547">Nucleotide-binding</keyword>
<evidence type="ECO:0000256" key="8">
    <source>
        <dbReference type="ARBA" id="ARBA00066752"/>
    </source>
</evidence>
<comment type="catalytic activity">
    <reaction evidence="6">
        <text>arsenite(in) + ATP + H2O = arsenite(out) + ADP + phosphate + H(+)</text>
        <dbReference type="Rhea" id="RHEA:11348"/>
        <dbReference type="ChEBI" id="CHEBI:15377"/>
        <dbReference type="ChEBI" id="CHEBI:15378"/>
        <dbReference type="ChEBI" id="CHEBI:29242"/>
        <dbReference type="ChEBI" id="CHEBI:30616"/>
        <dbReference type="ChEBI" id="CHEBI:43474"/>
        <dbReference type="ChEBI" id="CHEBI:456216"/>
        <dbReference type="EC" id="7.3.2.7"/>
    </reaction>
</comment>
<dbReference type="InterPro" id="IPR016300">
    <property type="entry name" value="ATPase_ArsA/GET3"/>
</dbReference>
<keyword evidence="3" id="KW-0067">ATP-binding</keyword>
<dbReference type="GO" id="GO:0005524">
    <property type="term" value="F:ATP binding"/>
    <property type="evidence" value="ECO:0007669"/>
    <property type="project" value="UniProtKB-KW"/>
</dbReference>
<evidence type="ECO:0000256" key="6">
    <source>
        <dbReference type="ARBA" id="ARBA00052296"/>
    </source>
</evidence>
<dbReference type="EC" id="7.3.2.7" evidence="8"/>
<dbReference type="SUPFAM" id="SSF52540">
    <property type="entry name" value="P-loop containing nucleoside triphosphate hydrolases"/>
    <property type="match status" value="1"/>
</dbReference>
<gene>
    <name evidence="11" type="ORF">K8G79_09020</name>
</gene>
<dbReference type="CDD" id="cd02035">
    <property type="entry name" value="ArsA"/>
    <property type="match status" value="1"/>
</dbReference>
<protein>
    <recommendedName>
        <fullName evidence="8">arsenite-transporting ATPase</fullName>
        <ecNumber evidence="8">7.3.2.7</ecNumber>
    </recommendedName>
</protein>
<feature type="domain" description="ArsA HSP20-like" evidence="10">
    <location>
        <begin position="323"/>
        <end position="385"/>
    </location>
</feature>
<dbReference type="AlphaFoldDB" id="A0AAJ1EJP4"/>
<dbReference type="NCBIfam" id="TIGR00345">
    <property type="entry name" value="GET3_arsA_TRC40"/>
    <property type="match status" value="1"/>
</dbReference>
<sequence length="397" mass="45288">MRIILYTGKGGVGKTTVSAATALMAAERGYRTLVISTDPAHSLADAFDQPLGSEPTQVTDHLWGQEINVLEEIRTHWGEVKDYLTVLFATRGVDEVIAEEMAVFPGLEELCSLLQIRLQGEEGRFDCLIVDCAPTGETMRLLSFPDVARWYMEKLFPWERRIVTAMGPIVQPFVPVPLPKDNVYAAIETLFNRIDGMKEVLCDPKRSSIRLVLNPEKMVIKEAQRALTYLNLYGYVTDAVICNRVFPRQLQQGYFAEWSHIQERYREMIQQGFSPIPIWEIPLFDREVVGLPMLERMGRSLFADQDPLHVWMSGPIQTVRKKGGHYYLRLRLPFLQKEELSLLKRGDELVVSIGNFRRDLVLPRALADLTVKRARLEEGYLVVRFGQDGSSQEEKDG</sequence>
<evidence type="ECO:0000259" key="10">
    <source>
        <dbReference type="Pfam" id="PF17886"/>
    </source>
</evidence>
<dbReference type="Pfam" id="PF17886">
    <property type="entry name" value="ArsA_HSP20"/>
    <property type="match status" value="1"/>
</dbReference>
<dbReference type="EMBL" id="JAIOIU010000108">
    <property type="protein sequence ID" value="MBZ0160261.1"/>
    <property type="molecule type" value="Genomic_DNA"/>
</dbReference>
<evidence type="ECO:0000256" key="1">
    <source>
        <dbReference type="ARBA" id="ARBA00011040"/>
    </source>
</evidence>
<dbReference type="PANTHER" id="PTHR10803">
    <property type="entry name" value="ARSENICAL PUMP-DRIVING ATPASE ARSENITE-TRANSLOCATING ATPASE"/>
    <property type="match status" value="1"/>
</dbReference>
<evidence type="ECO:0000256" key="4">
    <source>
        <dbReference type="ARBA" id="ARBA00022849"/>
    </source>
</evidence>
<proteinExistence type="inferred from homology"/>
<dbReference type="GO" id="GO:0016887">
    <property type="term" value="F:ATP hydrolysis activity"/>
    <property type="evidence" value="ECO:0007669"/>
    <property type="project" value="InterPro"/>
</dbReference>
<accession>A0AAJ1EJP4</accession>
<comment type="function">
    <text evidence="7">Anion-transporting ATPase. Catalyzes the extrusion of arsenite.</text>
</comment>
<feature type="domain" description="ArsA/GET3 Anion-transporting ATPase-like" evidence="9">
    <location>
        <begin position="1"/>
        <end position="301"/>
    </location>
</feature>
<reference evidence="11 12" key="1">
    <citation type="journal article" date="2021" name="bioRxiv">
        <title>Unraveling nitrogen, sulfur and carbon metabolic pathways and microbial community transcriptional responses to substrate deprivation and toxicity stresses in a bioreactor mimicking anoxic brackish coastal sediment conditions.</title>
        <authorList>
            <person name="Martins P.D."/>
            <person name="Echeveste M.J."/>
            <person name="Arshad A."/>
            <person name="Kurth J."/>
            <person name="Ouboter H."/>
            <person name="Jetten M.S.M."/>
            <person name="Welte C.U."/>
        </authorList>
    </citation>
    <scope>NUCLEOTIDE SEQUENCE [LARGE SCALE GENOMIC DNA]</scope>
    <source>
        <strain evidence="11">MAG_38</strain>
    </source>
</reference>
<dbReference type="SUPFAM" id="SSF49764">
    <property type="entry name" value="HSP20-like chaperones"/>
    <property type="match status" value="1"/>
</dbReference>
<evidence type="ECO:0000259" key="9">
    <source>
        <dbReference type="Pfam" id="PF02374"/>
    </source>
</evidence>
<dbReference type="InterPro" id="IPR027417">
    <property type="entry name" value="P-loop_NTPase"/>
</dbReference>
<dbReference type="Gene3D" id="2.60.40.790">
    <property type="match status" value="1"/>
</dbReference>
<dbReference type="GO" id="GO:0015446">
    <property type="term" value="F:ATPase-coupled arsenite transmembrane transporter activity"/>
    <property type="evidence" value="ECO:0007669"/>
    <property type="project" value="UniProtKB-EC"/>
</dbReference>
<evidence type="ECO:0000256" key="3">
    <source>
        <dbReference type="ARBA" id="ARBA00022840"/>
    </source>
</evidence>
<keyword evidence="4" id="KW-0059">Arsenical resistance</keyword>
<name>A0AAJ1EJP4_9BACT</name>
<comment type="similarity">
    <text evidence="1">Belongs to the arsA ATPase family.</text>
</comment>
<evidence type="ECO:0000256" key="7">
    <source>
        <dbReference type="ARBA" id="ARBA00059736"/>
    </source>
</evidence>
<organism evidence="11 12">
    <name type="scientific">Candidatus Methylomirabilis tolerans</name>
    <dbReference type="NCBI Taxonomy" id="3123416"/>
    <lineage>
        <taxon>Bacteria</taxon>
        <taxon>Candidatus Methylomirabilota</taxon>
        <taxon>Candidatus Methylomirabilia</taxon>
        <taxon>Candidatus Methylomirabilales</taxon>
        <taxon>Candidatus Methylomirabilaceae</taxon>
        <taxon>Candidatus Methylomirabilis</taxon>
    </lineage>
</organism>
<dbReference type="Gene3D" id="3.40.50.300">
    <property type="entry name" value="P-loop containing nucleotide triphosphate hydrolases"/>
    <property type="match status" value="1"/>
</dbReference>
<dbReference type="FunFam" id="2.60.40.790:FF:000052">
    <property type="entry name" value="ArsA family ATPase"/>
    <property type="match status" value="1"/>
</dbReference>
<dbReference type="PANTHER" id="PTHR10803:SF3">
    <property type="entry name" value="ATPASE GET3"/>
    <property type="match status" value="1"/>
</dbReference>
<evidence type="ECO:0000313" key="12">
    <source>
        <dbReference type="Proteomes" id="UP001197609"/>
    </source>
</evidence>
<evidence type="ECO:0000256" key="5">
    <source>
        <dbReference type="ARBA" id="ARBA00022967"/>
    </source>
</evidence>
<dbReference type="InterPro" id="IPR040612">
    <property type="entry name" value="ArsA_HSP20-like"/>
</dbReference>
<evidence type="ECO:0000313" key="11">
    <source>
        <dbReference type="EMBL" id="MBZ0160261.1"/>
    </source>
</evidence>